<gene>
    <name evidence="4" type="ORF">LJ739_11310</name>
</gene>
<dbReference type="PROSITE" id="PS51766">
    <property type="entry name" value="DOCKERIN"/>
    <property type="match status" value="1"/>
</dbReference>
<protein>
    <submittedName>
        <fullName evidence="4">Dockerin type I repeat-containing protein</fullName>
    </submittedName>
</protein>
<feature type="domain" description="Dockerin" evidence="3">
    <location>
        <begin position="175"/>
        <end position="247"/>
    </location>
</feature>
<dbReference type="InterPro" id="IPR036439">
    <property type="entry name" value="Dockerin_dom_sf"/>
</dbReference>
<evidence type="ECO:0000313" key="4">
    <source>
        <dbReference type="EMBL" id="MCC2616830.1"/>
    </source>
</evidence>
<feature type="region of interest" description="Disordered" evidence="1">
    <location>
        <begin position="354"/>
        <end position="376"/>
    </location>
</feature>
<feature type="signal peptide" evidence="2">
    <location>
        <begin position="1"/>
        <end position="19"/>
    </location>
</feature>
<feature type="chain" id="PRO_5047054981" evidence="2">
    <location>
        <begin position="20"/>
        <end position="665"/>
    </location>
</feature>
<evidence type="ECO:0000256" key="1">
    <source>
        <dbReference type="SAM" id="MobiDB-lite"/>
    </source>
</evidence>
<proteinExistence type="predicted"/>
<accession>A0ABS8GAJ3</accession>
<reference evidence="4 5" key="1">
    <citation type="submission" date="2021-10" db="EMBL/GenBank/DDBJ databases">
        <title>Draft genome of Aestuariibacter halophilus JC2043.</title>
        <authorList>
            <person name="Emsley S.A."/>
            <person name="Pfannmuller K.M."/>
            <person name="Ushijima B."/>
            <person name="Saw J.H."/>
            <person name="Videau P."/>
        </authorList>
    </citation>
    <scope>NUCLEOTIDE SEQUENCE [LARGE SCALE GENOMIC DNA]</scope>
    <source>
        <strain evidence="4 5">JC2043</strain>
    </source>
</reference>
<dbReference type="InterPro" id="IPR002105">
    <property type="entry name" value="Dockerin_1_rpt"/>
</dbReference>
<dbReference type="InterPro" id="IPR016134">
    <property type="entry name" value="Dockerin_dom"/>
</dbReference>
<sequence length="665" mass="72312">MKPLLSLILLSLLGGCALFDDDSATSSKVAKPSEIPLASYRDLNVATGLEGITITGYDLMARTPVDSGLMDYTFRAIVVSDATTVSHATEGTVQLQDERFELTDNHAIFGDLYPGATQRSHTGFTVRGGAQNDVVLDKLNWQLNHNPVTVIGQQPFPAEVMKRFEELYRAGEFLPQFVLGDVNGDGVANQQDANLLGRYLEQPDTTPVSCLAAGDLTGDGQISSQDIDAFGHLMDGKMWFAGTDIPIDGPLLYTQPAMPCELRGLFFAATPAVSAGNTASLFFLNPAINTRHVSIEVLSGNVTLAANQLSYGIDVLTHAAMGVGETVVLKLVVPTMGSYLYAFPIQAQVTTLALKGGDDDGDDPTDTPPPAIYGEEDEADECPVKDNGCEALLIDFFRYGAFYDLDMRTHELIEPQLTALGCNVTAVYPRYLRAPIFGSLFTGGGSQNTYINNTNIRTLEGIGQAIDRHARLLSQKRALGIQMVLGHGDRIGWGVSFSAPSGQTYSDNPTVSRTSLHQRVYDAEFSDDEYKVCGNVALDYSCQSGYTAINIQTLNNTGSASRTPATSTNHTLHAGYDMDVGRGEALIGDDDGSVREGVLSDQVEKVSAALEAEKTAREKENHAPPRYKRLRNRLQDYAKSYLSEYMYYVDGGFEDDDYDHREKLR</sequence>
<organism evidence="4 5">
    <name type="scientific">Fluctibacter halophilus</name>
    <dbReference type="NCBI Taxonomy" id="226011"/>
    <lineage>
        <taxon>Bacteria</taxon>
        <taxon>Pseudomonadati</taxon>
        <taxon>Pseudomonadota</taxon>
        <taxon>Gammaproteobacteria</taxon>
        <taxon>Alteromonadales</taxon>
        <taxon>Alteromonadaceae</taxon>
        <taxon>Fluctibacter</taxon>
    </lineage>
</organism>
<dbReference type="RefSeq" id="WP_229160545.1">
    <property type="nucleotide sequence ID" value="NZ_JAJEWP010000002.1"/>
</dbReference>
<dbReference type="Pfam" id="PF00404">
    <property type="entry name" value="Dockerin_1"/>
    <property type="match status" value="1"/>
</dbReference>
<dbReference type="PROSITE" id="PS51257">
    <property type="entry name" value="PROKAR_LIPOPROTEIN"/>
    <property type="match status" value="1"/>
</dbReference>
<keyword evidence="5" id="KW-1185">Reference proteome</keyword>
<evidence type="ECO:0000256" key="2">
    <source>
        <dbReference type="SAM" id="SignalP"/>
    </source>
</evidence>
<name>A0ABS8GAJ3_9ALTE</name>
<dbReference type="EMBL" id="JAJEWP010000002">
    <property type="protein sequence ID" value="MCC2616830.1"/>
    <property type="molecule type" value="Genomic_DNA"/>
</dbReference>
<dbReference type="Gene3D" id="1.10.1330.10">
    <property type="entry name" value="Dockerin domain"/>
    <property type="match status" value="1"/>
</dbReference>
<comment type="caution">
    <text evidence="4">The sequence shown here is derived from an EMBL/GenBank/DDBJ whole genome shotgun (WGS) entry which is preliminary data.</text>
</comment>
<dbReference type="SUPFAM" id="SSF63446">
    <property type="entry name" value="Type I dockerin domain"/>
    <property type="match status" value="1"/>
</dbReference>
<dbReference type="Proteomes" id="UP001520878">
    <property type="component" value="Unassembled WGS sequence"/>
</dbReference>
<evidence type="ECO:0000259" key="3">
    <source>
        <dbReference type="PROSITE" id="PS51766"/>
    </source>
</evidence>
<evidence type="ECO:0000313" key="5">
    <source>
        <dbReference type="Proteomes" id="UP001520878"/>
    </source>
</evidence>
<dbReference type="CDD" id="cd14256">
    <property type="entry name" value="Dockerin_I"/>
    <property type="match status" value="1"/>
</dbReference>
<keyword evidence="2" id="KW-0732">Signal</keyword>